<dbReference type="GO" id="GO:0010038">
    <property type="term" value="P:response to metal ion"/>
    <property type="evidence" value="ECO:0007669"/>
    <property type="project" value="InterPro"/>
</dbReference>
<dbReference type="InterPro" id="IPR015867">
    <property type="entry name" value="N-reg_PII/ATP_PRibTrfase_C"/>
</dbReference>
<dbReference type="PANTHER" id="PTHR23419">
    <property type="entry name" value="DIVALENT CATION TOLERANCE CUTA-RELATED"/>
    <property type="match status" value="1"/>
</dbReference>
<dbReference type="PANTHER" id="PTHR23419:SF8">
    <property type="entry name" value="FI09726P"/>
    <property type="match status" value="1"/>
</dbReference>
<dbReference type="Proteomes" id="UP000053300">
    <property type="component" value="Unassembled WGS sequence"/>
</dbReference>
<dbReference type="Pfam" id="PF03091">
    <property type="entry name" value="CutA1"/>
    <property type="match status" value="1"/>
</dbReference>
<reference evidence="2 3" key="1">
    <citation type="submission" date="2015-12" db="EMBL/GenBank/DDBJ databases">
        <title>Complete genome sequence of a multi-drug resistant strain Acidovorax sp. 12322-1.</title>
        <authorList>
            <person name="Ming D."/>
            <person name="Wang M."/>
            <person name="Hu S."/>
            <person name="Zhou Y."/>
            <person name="Jiang T."/>
        </authorList>
    </citation>
    <scope>NUCLEOTIDE SEQUENCE [LARGE SCALE GENOMIC DNA]</scope>
    <source>
        <strain evidence="2 3">12322-1</strain>
    </source>
</reference>
<dbReference type="GO" id="GO:0005507">
    <property type="term" value="F:copper ion binding"/>
    <property type="evidence" value="ECO:0007669"/>
    <property type="project" value="TreeGrafter"/>
</dbReference>
<evidence type="ECO:0000313" key="3">
    <source>
        <dbReference type="Proteomes" id="UP000053300"/>
    </source>
</evidence>
<name>A0A0W7YVW1_9BURK</name>
<protein>
    <submittedName>
        <fullName evidence="2">Cytochrome C biogenesis protein</fullName>
    </submittedName>
</protein>
<dbReference type="SUPFAM" id="SSF54913">
    <property type="entry name" value="GlnB-like"/>
    <property type="match status" value="1"/>
</dbReference>
<dbReference type="RefSeq" id="WP_058880370.1">
    <property type="nucleotide sequence ID" value="NZ_LPXH01000037.1"/>
</dbReference>
<dbReference type="AlphaFoldDB" id="A0A0W7YVW1"/>
<sequence>MEIANWNNVAVLTSTVDSAIDAERLAQTAVQARVAACVQIEAIHSHYEWQGSLERSAEWRLVFKTLPEAVDGLLDWLKAEHPYEVPQLLLRMEAVHPDYAGWVAAQVDIKKVSCQR</sequence>
<dbReference type="Gene3D" id="3.30.70.120">
    <property type="match status" value="1"/>
</dbReference>
<proteinExistence type="inferred from homology"/>
<gene>
    <name evidence="2" type="ORF">AS359_00675</name>
</gene>
<keyword evidence="3" id="KW-1185">Reference proteome</keyword>
<evidence type="ECO:0000256" key="1">
    <source>
        <dbReference type="ARBA" id="ARBA00010169"/>
    </source>
</evidence>
<evidence type="ECO:0000313" key="2">
    <source>
        <dbReference type="EMBL" id="KUF39270.1"/>
    </source>
</evidence>
<dbReference type="InterPro" id="IPR011322">
    <property type="entry name" value="N-reg_PII-like_a/b"/>
</dbReference>
<dbReference type="EMBL" id="LPXH01000037">
    <property type="protein sequence ID" value="KUF39270.1"/>
    <property type="molecule type" value="Genomic_DNA"/>
</dbReference>
<organism evidence="2 3">
    <name type="scientific">Comamonas kerstersii</name>
    <dbReference type="NCBI Taxonomy" id="225992"/>
    <lineage>
        <taxon>Bacteria</taxon>
        <taxon>Pseudomonadati</taxon>
        <taxon>Pseudomonadota</taxon>
        <taxon>Betaproteobacteria</taxon>
        <taxon>Burkholderiales</taxon>
        <taxon>Comamonadaceae</taxon>
        <taxon>Comamonas</taxon>
    </lineage>
</organism>
<dbReference type="InterPro" id="IPR004323">
    <property type="entry name" value="Ion_tolerance_CutA"/>
</dbReference>
<comment type="caution">
    <text evidence="2">The sequence shown here is derived from an EMBL/GenBank/DDBJ whole genome shotgun (WGS) entry which is preliminary data.</text>
</comment>
<accession>A0A0W7YVW1</accession>
<dbReference type="STRING" id="225992.B5M06_09065"/>
<comment type="similarity">
    <text evidence="1">Belongs to the CutA family.</text>
</comment>